<dbReference type="RefSeq" id="WP_153214339.1">
    <property type="nucleotide sequence ID" value="NZ_WIBF01000001.1"/>
</dbReference>
<dbReference type="Gene3D" id="3.40.50.300">
    <property type="entry name" value="P-loop containing nucleotide triphosphate hydrolases"/>
    <property type="match status" value="1"/>
</dbReference>
<accession>A0A843Y8D0</accession>
<sequence>MTLKVVNLGLPKSGTTTLARALTQAGYTVADHRLRDKEEDKPGKRRIFVANLLYRGLYEHDDPMALLPGYDAISEMSFIHGKNSVWPQCDFMMLQALKQRYPALKFIATRRDAQSHSRSIMAWNNLGTNRLPNNAVPGLPVGYGKTEAQQIRWIDAHYTALAHWFRDDPDYLELDVADDTAAVRVSAFLGHDLPWWGKANVNKKAKAS</sequence>
<dbReference type="InterPro" id="IPR027417">
    <property type="entry name" value="P-loop_NTPase"/>
</dbReference>
<evidence type="ECO:0000313" key="2">
    <source>
        <dbReference type="Proteomes" id="UP000444174"/>
    </source>
</evidence>
<dbReference type="Proteomes" id="UP000444174">
    <property type="component" value="Unassembled WGS sequence"/>
</dbReference>
<gene>
    <name evidence="1" type="ORF">GFB49_03255</name>
</gene>
<keyword evidence="1" id="KW-0808">Transferase</keyword>
<reference evidence="1 2" key="1">
    <citation type="submission" date="2019-10" db="EMBL/GenBank/DDBJ databases">
        <title>Epibacterium sp. nov., isolated from seawater.</title>
        <authorList>
            <person name="Zhang X."/>
            <person name="Li N."/>
        </authorList>
    </citation>
    <scope>NUCLEOTIDE SEQUENCE [LARGE SCALE GENOMIC DNA]</scope>
    <source>
        <strain evidence="1 2">SM1979</strain>
    </source>
</reference>
<name>A0A843Y8D0_9RHOB</name>
<dbReference type="EMBL" id="WIBF01000001">
    <property type="protein sequence ID" value="MQQ07460.1"/>
    <property type="molecule type" value="Genomic_DNA"/>
</dbReference>
<dbReference type="AlphaFoldDB" id="A0A843Y8D0"/>
<dbReference type="PANTHER" id="PTHR36978">
    <property type="entry name" value="P-LOOP CONTAINING NUCLEOTIDE TRIPHOSPHATE HYDROLASE"/>
    <property type="match status" value="1"/>
</dbReference>
<dbReference type="GO" id="GO:0016740">
    <property type="term" value="F:transferase activity"/>
    <property type="evidence" value="ECO:0007669"/>
    <property type="project" value="UniProtKB-KW"/>
</dbReference>
<dbReference type="PANTHER" id="PTHR36978:SF4">
    <property type="entry name" value="P-LOOP CONTAINING NUCLEOSIDE TRIPHOSPHATE HYDROLASE PROTEIN"/>
    <property type="match status" value="1"/>
</dbReference>
<dbReference type="SUPFAM" id="SSF52540">
    <property type="entry name" value="P-loop containing nucleoside triphosphate hydrolases"/>
    <property type="match status" value="1"/>
</dbReference>
<keyword evidence="2" id="KW-1185">Reference proteome</keyword>
<comment type="caution">
    <text evidence="1">The sequence shown here is derived from an EMBL/GenBank/DDBJ whole genome shotgun (WGS) entry which is preliminary data.</text>
</comment>
<dbReference type="Pfam" id="PF17784">
    <property type="entry name" value="Sulfotransfer_4"/>
    <property type="match status" value="1"/>
</dbReference>
<evidence type="ECO:0000313" key="1">
    <source>
        <dbReference type="EMBL" id="MQQ07460.1"/>
    </source>
</evidence>
<protein>
    <submittedName>
        <fullName evidence="1">Sulfotransferase family protein</fullName>
    </submittedName>
</protein>
<organism evidence="1 2">
    <name type="scientific">Tritonibacter litoralis</name>
    <dbReference type="NCBI Taxonomy" id="2662264"/>
    <lineage>
        <taxon>Bacteria</taxon>
        <taxon>Pseudomonadati</taxon>
        <taxon>Pseudomonadota</taxon>
        <taxon>Alphaproteobacteria</taxon>
        <taxon>Rhodobacterales</taxon>
        <taxon>Paracoccaceae</taxon>
        <taxon>Tritonibacter</taxon>
    </lineage>
</organism>
<dbReference type="InterPro" id="IPR040632">
    <property type="entry name" value="Sulfotransfer_4"/>
</dbReference>
<proteinExistence type="predicted"/>